<dbReference type="Gene3D" id="3.90.550.10">
    <property type="entry name" value="Spore Coat Polysaccharide Biosynthesis Protein SpsA, Chain A"/>
    <property type="match status" value="1"/>
</dbReference>
<comment type="function">
    <text evidence="1">Dolichyl-phosphate beta-glucosyltransferase involved in the glycosylation of glycoproteins through the synthesis of dolichyl beta-D-glucosyl phosphate which serves as a sugar donor for transfer of three glucose residues to the Man-9-GlcNAc-2-PP-dolichol precursor to N-glycans.</text>
</comment>
<dbReference type="Proteomes" id="UP001642409">
    <property type="component" value="Unassembled WGS sequence"/>
</dbReference>
<dbReference type="Pfam" id="PF00535">
    <property type="entry name" value="Glycos_transf_2"/>
    <property type="match status" value="1"/>
</dbReference>
<reference evidence="3" key="1">
    <citation type="submission" date="2023-06" db="EMBL/GenBank/DDBJ databases">
        <authorList>
            <person name="Kurt Z."/>
        </authorList>
    </citation>
    <scope>NUCLEOTIDE SEQUENCE</scope>
</reference>
<keyword evidence="5" id="KW-1185">Reference proteome</keyword>
<comment type="caution">
    <text evidence="3">The sequence shown here is derived from an EMBL/GenBank/DDBJ whole genome shotgun (WGS) entry which is preliminary data.</text>
</comment>
<dbReference type="AlphaFoldDB" id="A0AA86PKM2"/>
<evidence type="ECO:0000313" key="4">
    <source>
        <dbReference type="EMBL" id="CAL6041614.1"/>
    </source>
</evidence>
<dbReference type="CDD" id="cd00761">
    <property type="entry name" value="Glyco_tranf_GTA_type"/>
    <property type="match status" value="1"/>
</dbReference>
<name>A0AA86PKM2_9EUKA</name>
<dbReference type="GO" id="GO:0016740">
    <property type="term" value="F:transferase activity"/>
    <property type="evidence" value="ECO:0007669"/>
    <property type="project" value="UniProtKB-KW"/>
</dbReference>
<evidence type="ECO:0000313" key="3">
    <source>
        <dbReference type="EMBL" id="CAI9936964.1"/>
    </source>
</evidence>
<gene>
    <name evidence="3" type="ORF">HINF_LOCUS24609</name>
    <name evidence="4" type="ORF">HINF_LOCUS39196</name>
</gene>
<evidence type="ECO:0000313" key="5">
    <source>
        <dbReference type="Proteomes" id="UP001642409"/>
    </source>
</evidence>
<dbReference type="PANTHER" id="PTHR43685:SF2">
    <property type="entry name" value="GLYCOSYLTRANSFERASE 2-LIKE DOMAIN-CONTAINING PROTEIN"/>
    <property type="match status" value="1"/>
</dbReference>
<dbReference type="EMBL" id="CAXDID020000151">
    <property type="protein sequence ID" value="CAL6041614.1"/>
    <property type="molecule type" value="Genomic_DNA"/>
</dbReference>
<keyword evidence="3" id="KW-0808">Transferase</keyword>
<reference evidence="4 5" key="2">
    <citation type="submission" date="2024-07" db="EMBL/GenBank/DDBJ databases">
        <authorList>
            <person name="Akdeniz Z."/>
        </authorList>
    </citation>
    <scope>NUCLEOTIDE SEQUENCE [LARGE SCALE GENOMIC DNA]</scope>
</reference>
<feature type="domain" description="Glycosyltransferase 2-like" evidence="2">
    <location>
        <begin position="15"/>
        <end position="120"/>
    </location>
</feature>
<sequence>MTLCILALTVEPQISLVLTVYNQAKYLNDTLTNLLLQTYQDFEIVCVNDASTDNSVEIIQELMEKTDKIVLVHQEYNRGTLNTRVLGIRSSRGKYIIQFDPDDSFTSYTVLEELSAYIEYDIDFYHFNEVWLVNGLPIQQCDRTDPLQPICYDDQIWANPRHDFLTRDQLQLELMSGQLGYLVHGKMIKRSVYLQATDFIQPLVDRYSIYEDDCSLMFGVSLYIESYKKINLYGYNYNIHPDSVIRDAQKSTKFAIQFVKDNRAAFIFINFNIMTKRRRSGLPIAPFTITYGMHTQYFLRRITTLSWMQKCELCTSSYLYMQSVQNYIDMCSYICQRSIQTDFIEKGVCYEY</sequence>
<dbReference type="SUPFAM" id="SSF53448">
    <property type="entry name" value="Nucleotide-diphospho-sugar transferases"/>
    <property type="match status" value="1"/>
</dbReference>
<accession>A0AA86PKM2</accession>
<dbReference type="InterPro" id="IPR001173">
    <property type="entry name" value="Glyco_trans_2-like"/>
</dbReference>
<dbReference type="PANTHER" id="PTHR43685">
    <property type="entry name" value="GLYCOSYLTRANSFERASE"/>
    <property type="match status" value="1"/>
</dbReference>
<proteinExistence type="predicted"/>
<dbReference type="InterPro" id="IPR029044">
    <property type="entry name" value="Nucleotide-diphossugar_trans"/>
</dbReference>
<dbReference type="InterPro" id="IPR050834">
    <property type="entry name" value="Glycosyltransf_2"/>
</dbReference>
<organism evidence="3">
    <name type="scientific">Hexamita inflata</name>
    <dbReference type="NCBI Taxonomy" id="28002"/>
    <lineage>
        <taxon>Eukaryota</taxon>
        <taxon>Metamonada</taxon>
        <taxon>Diplomonadida</taxon>
        <taxon>Hexamitidae</taxon>
        <taxon>Hexamitinae</taxon>
        <taxon>Hexamita</taxon>
    </lineage>
</organism>
<evidence type="ECO:0000256" key="1">
    <source>
        <dbReference type="ARBA" id="ARBA00003301"/>
    </source>
</evidence>
<protein>
    <submittedName>
        <fullName evidence="3">Glycosyl transferase family 2 protein</fullName>
    </submittedName>
    <submittedName>
        <fullName evidence="4">Glycosyl_transferase family 2 protein</fullName>
    </submittedName>
</protein>
<dbReference type="EMBL" id="CATOUU010000643">
    <property type="protein sequence ID" value="CAI9936964.1"/>
    <property type="molecule type" value="Genomic_DNA"/>
</dbReference>
<evidence type="ECO:0000259" key="2">
    <source>
        <dbReference type="Pfam" id="PF00535"/>
    </source>
</evidence>